<dbReference type="EMBL" id="JBHTHY010000003">
    <property type="protein sequence ID" value="MFD0796109.1"/>
    <property type="molecule type" value="Genomic_DNA"/>
</dbReference>
<dbReference type="InterPro" id="IPR009057">
    <property type="entry name" value="Homeodomain-like_sf"/>
</dbReference>
<feature type="domain" description="HTH araC/xylS-type" evidence="4">
    <location>
        <begin position="177"/>
        <end position="275"/>
    </location>
</feature>
<name>A0ABW3B0F7_9FLAO</name>
<keyword evidence="6" id="KW-1185">Reference proteome</keyword>
<dbReference type="Gene3D" id="1.10.10.60">
    <property type="entry name" value="Homeodomain-like"/>
    <property type="match status" value="2"/>
</dbReference>
<comment type="caution">
    <text evidence="5">The sequence shown here is derived from an EMBL/GenBank/DDBJ whole genome shotgun (WGS) entry which is preliminary data.</text>
</comment>
<reference evidence="6" key="1">
    <citation type="journal article" date="2019" name="Int. J. Syst. Evol. Microbiol.">
        <title>The Global Catalogue of Microorganisms (GCM) 10K type strain sequencing project: providing services to taxonomists for standard genome sequencing and annotation.</title>
        <authorList>
            <consortium name="The Broad Institute Genomics Platform"/>
            <consortium name="The Broad Institute Genome Sequencing Center for Infectious Disease"/>
            <person name="Wu L."/>
            <person name="Ma J."/>
        </authorList>
    </citation>
    <scope>NUCLEOTIDE SEQUENCE [LARGE SCALE GENOMIC DNA]</scope>
    <source>
        <strain evidence="6">CCUG 61948</strain>
    </source>
</reference>
<evidence type="ECO:0000256" key="1">
    <source>
        <dbReference type="ARBA" id="ARBA00023015"/>
    </source>
</evidence>
<dbReference type="PROSITE" id="PS00041">
    <property type="entry name" value="HTH_ARAC_FAMILY_1"/>
    <property type="match status" value="1"/>
</dbReference>
<dbReference type="RefSeq" id="WP_379931779.1">
    <property type="nucleotide sequence ID" value="NZ_JBHTHY010000003.1"/>
</dbReference>
<dbReference type="SUPFAM" id="SSF46689">
    <property type="entry name" value="Homeodomain-like"/>
    <property type="match status" value="1"/>
</dbReference>
<keyword evidence="1" id="KW-0805">Transcription regulation</keyword>
<evidence type="ECO:0000256" key="2">
    <source>
        <dbReference type="ARBA" id="ARBA00023125"/>
    </source>
</evidence>
<evidence type="ECO:0000256" key="3">
    <source>
        <dbReference type="ARBA" id="ARBA00023163"/>
    </source>
</evidence>
<dbReference type="SMART" id="SM00342">
    <property type="entry name" value="HTH_ARAC"/>
    <property type="match status" value="1"/>
</dbReference>
<dbReference type="PANTHER" id="PTHR43280:SF27">
    <property type="entry name" value="TRANSCRIPTIONAL REGULATOR MTLR"/>
    <property type="match status" value="1"/>
</dbReference>
<gene>
    <name evidence="5" type="ORF">ACFQZJ_01450</name>
</gene>
<keyword evidence="2" id="KW-0238">DNA-binding</keyword>
<evidence type="ECO:0000313" key="5">
    <source>
        <dbReference type="EMBL" id="MFD0796109.1"/>
    </source>
</evidence>
<evidence type="ECO:0000259" key="4">
    <source>
        <dbReference type="PROSITE" id="PS01124"/>
    </source>
</evidence>
<dbReference type="CDD" id="cd06976">
    <property type="entry name" value="cupin_MtlR-like_N"/>
    <property type="match status" value="1"/>
</dbReference>
<dbReference type="Proteomes" id="UP001597012">
    <property type="component" value="Unassembled WGS sequence"/>
</dbReference>
<dbReference type="Gene3D" id="2.60.120.10">
    <property type="entry name" value="Jelly Rolls"/>
    <property type="match status" value="1"/>
</dbReference>
<evidence type="ECO:0000313" key="6">
    <source>
        <dbReference type="Proteomes" id="UP001597012"/>
    </source>
</evidence>
<organism evidence="5 6">
    <name type="scientific">Maribacter chungangensis</name>
    <dbReference type="NCBI Taxonomy" id="1069117"/>
    <lineage>
        <taxon>Bacteria</taxon>
        <taxon>Pseudomonadati</taxon>
        <taxon>Bacteroidota</taxon>
        <taxon>Flavobacteriia</taxon>
        <taxon>Flavobacteriales</taxon>
        <taxon>Flavobacteriaceae</taxon>
        <taxon>Maribacter</taxon>
    </lineage>
</organism>
<dbReference type="InterPro" id="IPR018062">
    <property type="entry name" value="HTH_AraC-typ_CS"/>
</dbReference>
<keyword evidence="3" id="KW-0804">Transcription</keyword>
<dbReference type="SUPFAM" id="SSF51182">
    <property type="entry name" value="RmlC-like cupins"/>
    <property type="match status" value="1"/>
</dbReference>
<dbReference type="InterPro" id="IPR018060">
    <property type="entry name" value="HTH_AraC"/>
</dbReference>
<proteinExistence type="predicted"/>
<dbReference type="PANTHER" id="PTHR43280">
    <property type="entry name" value="ARAC-FAMILY TRANSCRIPTIONAL REGULATOR"/>
    <property type="match status" value="1"/>
</dbReference>
<accession>A0ABW3B0F7</accession>
<dbReference type="InterPro" id="IPR014710">
    <property type="entry name" value="RmlC-like_jellyroll"/>
</dbReference>
<dbReference type="InterPro" id="IPR011051">
    <property type="entry name" value="RmlC_Cupin_sf"/>
</dbReference>
<sequence>MKPIFEQIVFEETASIFAFEHNEPHFEIPWHFHPQHELTFIKNSKGTKFIGDYVGPYQPGELVLLRSNLPHCWKNFAEKDVPAVSLVIQWNKGIYAKAPELKAVFQLLKSASRGILFDKEQTKPLLPQLERLIHLRNQDLYVQLLQLLVALSQCNFTYLSDTSFTDNLPQEYGTRMTKINDFVAVEYGRKIYLKELADLVNMSEQSFSRFFSKMMGRPFFYYLNEYRINMAARKLIDTGDSISEIGFSCGYESLPFFFKKFNELHGTTPKRYRKKYAVKR</sequence>
<protein>
    <submittedName>
        <fullName evidence="5">AraC family transcriptional regulator</fullName>
    </submittedName>
</protein>
<dbReference type="PROSITE" id="PS01124">
    <property type="entry name" value="HTH_ARAC_FAMILY_2"/>
    <property type="match status" value="1"/>
</dbReference>
<dbReference type="Pfam" id="PF12833">
    <property type="entry name" value="HTH_18"/>
    <property type="match status" value="1"/>
</dbReference>